<dbReference type="AlphaFoldDB" id="A0A8H6RNV3"/>
<name>A0A8H6RNV3_9PEZI</name>
<gene>
    <name evidence="2" type="ORF">HII31_02916</name>
</gene>
<feature type="transmembrane region" description="Helical" evidence="1">
    <location>
        <begin position="547"/>
        <end position="572"/>
    </location>
</feature>
<feature type="transmembrane region" description="Helical" evidence="1">
    <location>
        <begin position="112"/>
        <end position="137"/>
    </location>
</feature>
<keyword evidence="1" id="KW-0472">Membrane</keyword>
<comment type="caution">
    <text evidence="2">The sequence shown here is derived from an EMBL/GenBank/DDBJ whole genome shotgun (WGS) entry which is preliminary data.</text>
</comment>
<sequence length="573" mass="63617">MAEVESSLVYRGFWSDHGRGPILGFTYTIDQRAAPPLVALLAIVVGVACASLWDLILFVYHRWRSTTDEQEWLYLQQQILLRSLATPITFMMDCLKLQQAWRHVNPRATRRLLVMALASLVFAFSTLLASTFSSYLFTTDNAQVLLKPSRCQLLDFRIYALDRQQEVGVIGSSSDAKARTYAQQCYGNGSLPSSCNFWVKPRFELKPQSTKCPFNYPTCVENGTEALILDTGYLDSFNDFGINAGESDRVQMRRIATCAPLNISQHIEVLDANGPVLGPLMAPIHGHSPFPARSAWVAHYGQTRFYPNNITYVHFDVESNLTRTYTSNAVKAFASPRTFKLSSFTPMTGFPVSTSDLTLIFIATNRALSTLPIEGHIYSAHRPIQFAGDPLNTTYFLPDRPVGAMGCTERYQYCIKDESGRRHCTAPGGASFDDFETTLPSANKIQLATLELLGQASVLTGLVNAASTEPSFLDSNTHFEGSVLEGLPSDQWKADVVRLEGYTRSYLQNTVLMRTTGYSIETEVLRQPQTQSEERLCRSQKVVKPAGFVNIAVVSVLLILAFAGFAATLDFVS</sequence>
<reference evidence="2" key="1">
    <citation type="submission" date="2020-04" db="EMBL/GenBank/DDBJ databases">
        <title>Draft genome resource of the tomato pathogen Pseudocercospora fuligena.</title>
        <authorList>
            <person name="Zaccaron A."/>
        </authorList>
    </citation>
    <scope>NUCLEOTIDE SEQUENCE</scope>
    <source>
        <strain evidence="2">PF001</strain>
    </source>
</reference>
<proteinExistence type="predicted"/>
<dbReference type="EMBL" id="JABCIY010000037">
    <property type="protein sequence ID" value="KAF7195781.1"/>
    <property type="molecule type" value="Genomic_DNA"/>
</dbReference>
<keyword evidence="1" id="KW-0812">Transmembrane</keyword>
<organism evidence="2 3">
    <name type="scientific">Pseudocercospora fuligena</name>
    <dbReference type="NCBI Taxonomy" id="685502"/>
    <lineage>
        <taxon>Eukaryota</taxon>
        <taxon>Fungi</taxon>
        <taxon>Dikarya</taxon>
        <taxon>Ascomycota</taxon>
        <taxon>Pezizomycotina</taxon>
        <taxon>Dothideomycetes</taxon>
        <taxon>Dothideomycetidae</taxon>
        <taxon>Mycosphaerellales</taxon>
        <taxon>Mycosphaerellaceae</taxon>
        <taxon>Pseudocercospora</taxon>
    </lineage>
</organism>
<evidence type="ECO:0000313" key="2">
    <source>
        <dbReference type="EMBL" id="KAF7195781.1"/>
    </source>
</evidence>
<feature type="transmembrane region" description="Helical" evidence="1">
    <location>
        <begin position="37"/>
        <end position="60"/>
    </location>
</feature>
<dbReference type="OrthoDB" id="3540210at2759"/>
<keyword evidence="1" id="KW-1133">Transmembrane helix</keyword>
<dbReference type="Proteomes" id="UP000660729">
    <property type="component" value="Unassembled WGS sequence"/>
</dbReference>
<evidence type="ECO:0000313" key="3">
    <source>
        <dbReference type="Proteomes" id="UP000660729"/>
    </source>
</evidence>
<protein>
    <submittedName>
        <fullName evidence="2">Uncharacterized protein</fullName>
    </submittedName>
</protein>
<keyword evidence="3" id="KW-1185">Reference proteome</keyword>
<evidence type="ECO:0000256" key="1">
    <source>
        <dbReference type="SAM" id="Phobius"/>
    </source>
</evidence>
<accession>A0A8H6RNV3</accession>